<dbReference type="EMBL" id="JAEHOE010000073">
    <property type="protein sequence ID" value="KAG2489445.1"/>
    <property type="molecule type" value="Genomic_DNA"/>
</dbReference>
<keyword evidence="3" id="KW-1185">Reference proteome</keyword>
<evidence type="ECO:0008006" key="4">
    <source>
        <dbReference type="Google" id="ProtNLM"/>
    </source>
</evidence>
<organism evidence="2 3">
    <name type="scientific">Edaphochlamys debaryana</name>
    <dbReference type="NCBI Taxonomy" id="47281"/>
    <lineage>
        <taxon>Eukaryota</taxon>
        <taxon>Viridiplantae</taxon>
        <taxon>Chlorophyta</taxon>
        <taxon>core chlorophytes</taxon>
        <taxon>Chlorophyceae</taxon>
        <taxon>CS clade</taxon>
        <taxon>Chlamydomonadales</taxon>
        <taxon>Chlamydomonadales incertae sedis</taxon>
        <taxon>Edaphochlamys</taxon>
    </lineage>
</organism>
<feature type="region of interest" description="Disordered" evidence="1">
    <location>
        <begin position="652"/>
        <end position="674"/>
    </location>
</feature>
<accession>A0A836BUI4</accession>
<protein>
    <recommendedName>
        <fullName evidence="4">MYND-type domain-containing protein</fullName>
    </recommendedName>
</protein>
<feature type="region of interest" description="Disordered" evidence="1">
    <location>
        <begin position="746"/>
        <end position="770"/>
    </location>
</feature>
<dbReference type="AlphaFoldDB" id="A0A836BUI4"/>
<reference evidence="2" key="1">
    <citation type="journal article" date="2020" name="bioRxiv">
        <title>Comparative genomics of Chlamydomonas.</title>
        <authorList>
            <person name="Craig R.J."/>
            <person name="Hasan A.R."/>
            <person name="Ness R.W."/>
            <person name="Keightley P.D."/>
        </authorList>
    </citation>
    <scope>NUCLEOTIDE SEQUENCE</scope>
    <source>
        <strain evidence="2">CCAP 11/70</strain>
    </source>
</reference>
<gene>
    <name evidence="2" type="ORF">HYH03_012081</name>
</gene>
<sequence>MVAFEALTTVSCLTHALDQPIPSSASAVAFVRTLLRTHTLERLSRACAAATACIQELCVAITEAGAAVAAPWEGYLFDCQRTLGAVASLIPRLAAVGQRAAAVPLPAPPPPISAADRDGYSARHRQWKRLEVAKRVLVSELVSHLATSGALEMMARAQLTVGIATSAALEAEDHDTARELQNVGMTNLHLYLQVLVGVVALCRAVSPDAAATLRGAMSGPCFRHLVLSAALAALCAADEGPCYGLPDALLDGLPVMGSAREAPNRLVRDVRSLQDQGVAVWLGPSIFGSVIKYLHLTALQITAVAGAPRMLLDLLLRMGGLAVESARMWADADAAAEADDEGRLLLDPDRSEEAVALVCECLFESDQLLWGHASGGWAEASLLGRWRLAVGAIRHMAPWLNAEKRDVLATLVAGPLGADELDGSDDEPGSLPPAPSPTVAAALAAGLVPALENLLRRAGQAHAAAVLAHVLMTIVGSTSVSLMHLFAYAPAVELASLFASVAKLLRRCQVRASRLPEYWRRGGDWDCVLGVTLQSFAAAPHQSLRAFLAAVCPSGGPEHAASAAASPRAAATACPSHRRLTTALAASAVLWLPELSRLARGWLAAVNDPWGPSSQAQEAPETKTLPIMLLSPLMWLGFLPFLLGSDGGPEGASTAECGAGSGGGGAGSGGGSSGGGGWRRFLVEEVGAVPLLAAALRLAPKWRPTGGGSAHAVDVSMTRLVTACAAVAVAAPEAVRRAALAGAAASSAGSAARNRRRGPPSSGAQEGAAWHPQHFEDLASKTADAPGIAGLALAVGAVVTQWRHGGTVTELHLSKLREGLRTLQNEMCAFDIQSSARALPSLEEARAMLPPTCAFPGCACLQGDSEAGLGLAGYAEGAAGAVYCSRGCATQHTGAGLRARGRG</sequence>
<feature type="compositionally biased region" description="Gly residues" evidence="1">
    <location>
        <begin position="659"/>
        <end position="674"/>
    </location>
</feature>
<dbReference type="OrthoDB" id="562405at2759"/>
<proteinExistence type="predicted"/>
<name>A0A836BUI4_9CHLO</name>
<comment type="caution">
    <text evidence="2">The sequence shown here is derived from an EMBL/GenBank/DDBJ whole genome shotgun (WGS) entry which is preliminary data.</text>
</comment>
<evidence type="ECO:0000313" key="2">
    <source>
        <dbReference type="EMBL" id="KAG2489445.1"/>
    </source>
</evidence>
<evidence type="ECO:0000256" key="1">
    <source>
        <dbReference type="SAM" id="MobiDB-lite"/>
    </source>
</evidence>
<evidence type="ECO:0000313" key="3">
    <source>
        <dbReference type="Proteomes" id="UP000612055"/>
    </source>
</evidence>
<dbReference type="Proteomes" id="UP000612055">
    <property type="component" value="Unassembled WGS sequence"/>
</dbReference>